<name>A0AAV4I5E3_9GAST</name>
<dbReference type="InterPro" id="IPR018011">
    <property type="entry name" value="Carb_sulfotrans_8-10"/>
</dbReference>
<organism evidence="10 11">
    <name type="scientific">Elysia marginata</name>
    <dbReference type="NCBI Taxonomy" id="1093978"/>
    <lineage>
        <taxon>Eukaryota</taxon>
        <taxon>Metazoa</taxon>
        <taxon>Spiralia</taxon>
        <taxon>Lophotrochozoa</taxon>
        <taxon>Mollusca</taxon>
        <taxon>Gastropoda</taxon>
        <taxon>Heterobranchia</taxon>
        <taxon>Euthyneura</taxon>
        <taxon>Panpulmonata</taxon>
        <taxon>Sacoglossa</taxon>
        <taxon>Placobranchoidea</taxon>
        <taxon>Plakobranchidae</taxon>
        <taxon>Elysia</taxon>
    </lineage>
</organism>
<keyword evidence="8 9" id="KW-0325">Glycoprotein</keyword>
<keyword evidence="7" id="KW-0472">Membrane</keyword>
<evidence type="ECO:0000313" key="10">
    <source>
        <dbReference type="EMBL" id="GFS04793.1"/>
    </source>
</evidence>
<keyword evidence="6 9" id="KW-0333">Golgi apparatus</keyword>
<gene>
    <name evidence="10" type="ORF">ElyMa_002920200</name>
</gene>
<reference evidence="10 11" key="1">
    <citation type="journal article" date="2021" name="Elife">
        <title>Chloroplast acquisition without the gene transfer in kleptoplastic sea slugs, Plakobranchus ocellatus.</title>
        <authorList>
            <person name="Maeda T."/>
            <person name="Takahashi S."/>
            <person name="Yoshida T."/>
            <person name="Shimamura S."/>
            <person name="Takaki Y."/>
            <person name="Nagai Y."/>
            <person name="Toyoda A."/>
            <person name="Suzuki Y."/>
            <person name="Arimoto A."/>
            <person name="Ishii H."/>
            <person name="Satoh N."/>
            <person name="Nishiyama T."/>
            <person name="Hasebe M."/>
            <person name="Maruyama T."/>
            <person name="Minagawa J."/>
            <person name="Obokata J."/>
            <person name="Shigenobu S."/>
        </authorList>
    </citation>
    <scope>NUCLEOTIDE SEQUENCE [LARGE SCALE GENOMIC DNA]</scope>
</reference>
<keyword evidence="9" id="KW-0735">Signal-anchor</keyword>
<evidence type="ECO:0000256" key="1">
    <source>
        <dbReference type="ARBA" id="ARBA00004323"/>
    </source>
</evidence>
<dbReference type="GO" id="GO:0016051">
    <property type="term" value="P:carbohydrate biosynthetic process"/>
    <property type="evidence" value="ECO:0007669"/>
    <property type="project" value="InterPro"/>
</dbReference>
<dbReference type="PANTHER" id="PTHR12137">
    <property type="entry name" value="CARBOHYDRATE SULFOTRANSFERASE"/>
    <property type="match status" value="1"/>
</dbReference>
<keyword evidence="3 9" id="KW-0808">Transferase</keyword>
<evidence type="ECO:0000256" key="2">
    <source>
        <dbReference type="ARBA" id="ARBA00006339"/>
    </source>
</evidence>
<dbReference type="GO" id="GO:0008146">
    <property type="term" value="F:sulfotransferase activity"/>
    <property type="evidence" value="ECO:0007669"/>
    <property type="project" value="InterPro"/>
</dbReference>
<dbReference type="InterPro" id="IPR005331">
    <property type="entry name" value="Sulfotransferase"/>
</dbReference>
<proteinExistence type="inferred from homology"/>
<comment type="similarity">
    <text evidence="2 9">Belongs to the sulfotransferase 2 family.</text>
</comment>
<evidence type="ECO:0000256" key="5">
    <source>
        <dbReference type="ARBA" id="ARBA00022989"/>
    </source>
</evidence>
<keyword evidence="11" id="KW-1185">Reference proteome</keyword>
<dbReference type="Pfam" id="PF03567">
    <property type="entry name" value="Sulfotransfer_2"/>
    <property type="match status" value="1"/>
</dbReference>
<keyword evidence="9" id="KW-0119">Carbohydrate metabolism</keyword>
<evidence type="ECO:0000256" key="3">
    <source>
        <dbReference type="ARBA" id="ARBA00022679"/>
    </source>
</evidence>
<keyword evidence="4" id="KW-0812">Transmembrane</keyword>
<protein>
    <recommendedName>
        <fullName evidence="9">Carbohydrate sulfotransferase</fullName>
        <ecNumber evidence="9">2.8.2.-</ecNumber>
    </recommendedName>
</protein>
<evidence type="ECO:0000256" key="9">
    <source>
        <dbReference type="RuleBase" id="RU364020"/>
    </source>
</evidence>
<evidence type="ECO:0000256" key="8">
    <source>
        <dbReference type="ARBA" id="ARBA00023180"/>
    </source>
</evidence>
<dbReference type="Proteomes" id="UP000762676">
    <property type="component" value="Unassembled WGS sequence"/>
</dbReference>
<comment type="subcellular location">
    <subcellularLocation>
        <location evidence="1 9">Golgi apparatus membrane</location>
        <topology evidence="1 9">Single-pass type II membrane protein</topology>
    </subcellularLocation>
</comment>
<comment type="caution">
    <text evidence="10">The sequence shown here is derived from an EMBL/GenBank/DDBJ whole genome shotgun (WGS) entry which is preliminary data.</text>
</comment>
<dbReference type="AlphaFoldDB" id="A0AAV4I5E3"/>
<sequence>MRLKRINDVCKRYRIDGKVRKLYTFSPRNVSYCSNHKVASTYWIQVFRFLHNDTPPGVQRPIDISKYYTHQIPLRKTKKPNFHDKVNYEETMQNYRFMVARDPYQRLWSVYIDKFVLLDPYFWNNYFELIRANFLRDFGDAKKSLLRNERANNSAPTLDFSSTSQFGKAAGLKHRPTFCKKQLSFEEFLHYIVATGESSTSAMDDHFQPVHIGCNPCIFKPDFVAKVETMNLEKGFLLERLGLSPDIDGEATYEDHVQREITTLSQFQFYLLINFGTPFSPCVTFKNLQERIITAFVLNGYLPLGSFDIISPLLPMEKDKFIDKLMQLVRISKRTAEDVHQQRENMRKEAYKKIPFQTLLSLQHIFKKDFLLFGYDSQPPYIYEDRIDFEIKKIFDNTHL</sequence>
<dbReference type="EMBL" id="BMAT01006038">
    <property type="protein sequence ID" value="GFS04793.1"/>
    <property type="molecule type" value="Genomic_DNA"/>
</dbReference>
<dbReference type="GO" id="GO:0000139">
    <property type="term" value="C:Golgi membrane"/>
    <property type="evidence" value="ECO:0007669"/>
    <property type="project" value="UniProtKB-SubCell"/>
</dbReference>
<evidence type="ECO:0000256" key="4">
    <source>
        <dbReference type="ARBA" id="ARBA00022692"/>
    </source>
</evidence>
<accession>A0AAV4I5E3</accession>
<evidence type="ECO:0000313" key="11">
    <source>
        <dbReference type="Proteomes" id="UP000762676"/>
    </source>
</evidence>
<evidence type="ECO:0000256" key="6">
    <source>
        <dbReference type="ARBA" id="ARBA00023034"/>
    </source>
</evidence>
<evidence type="ECO:0000256" key="7">
    <source>
        <dbReference type="ARBA" id="ARBA00023136"/>
    </source>
</evidence>
<dbReference type="PANTHER" id="PTHR12137:SF54">
    <property type="entry name" value="CARBOHYDRATE SULFOTRANSFERASE"/>
    <property type="match status" value="1"/>
</dbReference>
<dbReference type="EC" id="2.8.2.-" evidence="9"/>
<keyword evidence="5" id="KW-1133">Transmembrane helix</keyword>